<protein>
    <submittedName>
        <fullName evidence="3">Uncharacterized protein</fullName>
    </submittedName>
</protein>
<dbReference type="InParanoid" id="A0BDS2"/>
<dbReference type="OrthoDB" id="295282at2759"/>
<dbReference type="eggNOG" id="ENOG502SQNW">
    <property type="taxonomic scope" value="Eukaryota"/>
</dbReference>
<keyword evidence="1" id="KW-0175">Coiled coil</keyword>
<feature type="coiled-coil region" evidence="1">
    <location>
        <begin position="101"/>
        <end position="135"/>
    </location>
</feature>
<dbReference type="GeneID" id="5009869"/>
<dbReference type="RefSeq" id="XP_001424087.1">
    <property type="nucleotide sequence ID" value="XM_001424050.1"/>
</dbReference>
<dbReference type="Proteomes" id="UP000000600">
    <property type="component" value="Unassembled WGS sequence"/>
</dbReference>
<evidence type="ECO:0000256" key="2">
    <source>
        <dbReference type="SAM" id="MobiDB-lite"/>
    </source>
</evidence>
<proteinExistence type="predicted"/>
<keyword evidence="4" id="KW-1185">Reference proteome</keyword>
<dbReference type="EMBL" id="CT867988">
    <property type="protein sequence ID" value="CAK56689.1"/>
    <property type="molecule type" value="Genomic_DNA"/>
</dbReference>
<evidence type="ECO:0000256" key="1">
    <source>
        <dbReference type="SAM" id="Coils"/>
    </source>
</evidence>
<feature type="region of interest" description="Disordered" evidence="2">
    <location>
        <begin position="225"/>
        <end position="248"/>
    </location>
</feature>
<organism evidence="3 4">
    <name type="scientific">Paramecium tetraurelia</name>
    <dbReference type="NCBI Taxonomy" id="5888"/>
    <lineage>
        <taxon>Eukaryota</taxon>
        <taxon>Sar</taxon>
        <taxon>Alveolata</taxon>
        <taxon>Ciliophora</taxon>
        <taxon>Intramacronucleata</taxon>
        <taxon>Oligohymenophorea</taxon>
        <taxon>Peniculida</taxon>
        <taxon>Parameciidae</taxon>
        <taxon>Paramecium</taxon>
    </lineage>
</organism>
<evidence type="ECO:0000313" key="3">
    <source>
        <dbReference type="EMBL" id="CAK56689.1"/>
    </source>
</evidence>
<accession>A0BDS2</accession>
<dbReference type="AlphaFoldDB" id="A0BDS2"/>
<name>A0BDS2_PARTE</name>
<evidence type="ECO:0000313" key="4">
    <source>
        <dbReference type="Proteomes" id="UP000000600"/>
    </source>
</evidence>
<dbReference type="OMA" id="RKEFTCR"/>
<dbReference type="HOGENOM" id="CLU_280123_0_0_1"/>
<reference evidence="3 4" key="1">
    <citation type="journal article" date="2006" name="Nature">
        <title>Global trends of whole-genome duplications revealed by the ciliate Paramecium tetraurelia.</title>
        <authorList>
            <consortium name="Genoscope"/>
            <person name="Aury J.-M."/>
            <person name="Jaillon O."/>
            <person name="Duret L."/>
            <person name="Noel B."/>
            <person name="Jubin C."/>
            <person name="Porcel B.M."/>
            <person name="Segurens B."/>
            <person name="Daubin V."/>
            <person name="Anthouard V."/>
            <person name="Aiach N."/>
            <person name="Arnaiz O."/>
            <person name="Billaut A."/>
            <person name="Beisson J."/>
            <person name="Blanc I."/>
            <person name="Bouhouche K."/>
            <person name="Camara F."/>
            <person name="Duharcourt S."/>
            <person name="Guigo R."/>
            <person name="Gogendeau D."/>
            <person name="Katinka M."/>
            <person name="Keller A.-M."/>
            <person name="Kissmehl R."/>
            <person name="Klotz C."/>
            <person name="Koll F."/>
            <person name="Le Moue A."/>
            <person name="Lepere C."/>
            <person name="Malinsky S."/>
            <person name="Nowacki M."/>
            <person name="Nowak J.K."/>
            <person name="Plattner H."/>
            <person name="Poulain J."/>
            <person name="Ruiz F."/>
            <person name="Serrano V."/>
            <person name="Zagulski M."/>
            <person name="Dessen P."/>
            <person name="Betermier M."/>
            <person name="Weissenbach J."/>
            <person name="Scarpelli C."/>
            <person name="Schachter V."/>
            <person name="Sperling L."/>
            <person name="Meyer E."/>
            <person name="Cohen J."/>
            <person name="Wincker P."/>
        </authorList>
    </citation>
    <scope>NUCLEOTIDE SEQUENCE [LARGE SCALE GENOMIC DNA]</scope>
    <source>
        <strain evidence="3 4">Stock d4-2</strain>
    </source>
</reference>
<gene>
    <name evidence="3" type="ORF">GSPATT00027719001</name>
</gene>
<dbReference type="KEGG" id="ptm:GSPATT00027719001"/>
<sequence>MSSKKLLYQEIDVTYQLMTQYTKQQLSLQMSHQKTTLKEFSSYLKDYQGILKSISEQLIKLTRKEFTCREFENKTIKEFIDKNIISTSKISDILGLLSENVNQLEQDIVQTYLEIKQNKENCDQQKKERDQLVSAKNVEKQQIDQFSQSAIIAMQNNIEAAIISEKKKNAKIIDSFKKFYIQQKEHAEIISKQLMLQIQFFDTVQPEQQALERIKNQLQAQSVNQSGKALNTSGAGQSKQTEKPSINETDLLQSHKDKLLEIRKNYANCCNTKQLPIIIKDQVGIFNNEIPNNMDLAKEFQQQEFYQFALLMMLRYKCQNQDWPLLVTHTKNKFKINLASMKLLEQFSTTITSNMESSVTNSIFISLIKDALTVIKTPQLYNEIKNNEKHYVILKKLLLFSTLNQYWVQCLLLQAFHIQNSQLEQQKKYFTNLLKQIIIDEKDMAQVSFDSQVEEISYPLNQCLLELILSAIIQATTIDMDFVPLIYQFAYDVLKLSPAHVSITLLSLVYQKILQPALRIKNLDIKDAVVITQQLTQQLWDIINKEKVINQSQLQFVLKQKNSDRLYKDLLGLTTSFWSQLPSDQSFLIAFMNLFYIVASISLEFTECQNTNDLMLKIMEQTGHHYYSMIIKREQFQQNQLTEKTFNQVSILLSLMCKECLELKEQYIDYFQKGIQHLLPDNKNNQNLFFLHFMTGALSEIFLILQQVELCIQKGLIPEDKNGNAFSICFALALVDDQIQPNNLNSKAIQIIGRSIEMWFQQSQENTLKILQSLLSKEKYLDESLSFKELMQQTQTKSIEDFCSILFKSLEALQQVVKFKNDNLFKKTINSKMEHILYTAILMYLEQMEQNLQQRANLVTPWFPAVVKSKQSIPLDQKQLAQQQIHLVIEMMMRICNLNFLQQQFQHLKEQLKLEALDHLTSDFNTKGKAICKSISKILINEIVSPNLFSPLHQDLKSMTDAKSYQQKSEWSMLQQIDEIKDFFVIFNQKLPVNYFPVFYDFFIGSFFDVLFYSIFDLNKLQNISQDVYFELLSLEFQTLQNFLEKQISSNVLQMRIKQQLAEIKDISIWFSLQNKDLISTFEQYHLRQDNKRICSALYRLILLRKQDSKMKDLAKKYQKIYE</sequence>